<feature type="domain" description="Alcohol dehydrogenase-like N-terminal" evidence="12">
    <location>
        <begin position="36"/>
        <end position="160"/>
    </location>
</feature>
<dbReference type="InterPro" id="IPR013154">
    <property type="entry name" value="ADH-like_N"/>
</dbReference>
<dbReference type="SMR" id="A0A8T3AR02"/>
<keyword evidence="3 10" id="KW-0479">Metal-binding</keyword>
<evidence type="ECO:0000313" key="14">
    <source>
        <dbReference type="Proteomes" id="UP000829196"/>
    </source>
</evidence>
<evidence type="ECO:0000259" key="11">
    <source>
        <dbReference type="Pfam" id="PF00107"/>
    </source>
</evidence>
<comment type="subunit">
    <text evidence="2">Homodimer.</text>
</comment>
<dbReference type="GO" id="GO:0046294">
    <property type="term" value="P:formaldehyde catabolic process"/>
    <property type="evidence" value="ECO:0007669"/>
    <property type="project" value="TreeGrafter"/>
</dbReference>
<keyword evidence="4 10" id="KW-0862">Zinc</keyword>
<proteinExistence type="inferred from homology"/>
<comment type="caution">
    <text evidence="13">The sequence shown here is derived from an EMBL/GenBank/DDBJ whole genome shotgun (WGS) entry which is preliminary data.</text>
</comment>
<reference evidence="13" key="1">
    <citation type="journal article" date="2022" name="Front. Genet.">
        <title>Chromosome-Scale Assembly of the Dendrobium nobile Genome Provides Insights Into the Molecular Mechanism of the Biosynthesis of the Medicinal Active Ingredient of Dendrobium.</title>
        <authorList>
            <person name="Xu Q."/>
            <person name="Niu S.-C."/>
            <person name="Li K.-L."/>
            <person name="Zheng P.-J."/>
            <person name="Zhang X.-J."/>
            <person name="Jia Y."/>
            <person name="Liu Y."/>
            <person name="Niu Y.-X."/>
            <person name="Yu L.-H."/>
            <person name="Chen D.-F."/>
            <person name="Zhang G.-Q."/>
        </authorList>
    </citation>
    <scope>NUCLEOTIDE SEQUENCE</scope>
    <source>
        <tissue evidence="13">Leaf</tissue>
    </source>
</reference>
<comment type="similarity">
    <text evidence="9">Belongs to the zinc-containing alcohol dehydrogenase family. Class-IV subfamily.</text>
</comment>
<dbReference type="GO" id="GO:0004022">
    <property type="term" value="F:alcohol dehydrogenase (NAD+) activity"/>
    <property type="evidence" value="ECO:0007669"/>
    <property type="project" value="UniProtKB-EC"/>
</dbReference>
<dbReference type="SUPFAM" id="SSF50129">
    <property type="entry name" value="GroES-like"/>
    <property type="match status" value="2"/>
</dbReference>
<evidence type="ECO:0000256" key="7">
    <source>
        <dbReference type="ARBA" id="ARBA00049164"/>
    </source>
</evidence>
<evidence type="ECO:0000256" key="2">
    <source>
        <dbReference type="ARBA" id="ARBA00011738"/>
    </source>
</evidence>
<dbReference type="GO" id="GO:0005829">
    <property type="term" value="C:cytosol"/>
    <property type="evidence" value="ECO:0007669"/>
    <property type="project" value="TreeGrafter"/>
</dbReference>
<dbReference type="Pfam" id="PF08240">
    <property type="entry name" value="ADH_N"/>
    <property type="match status" value="1"/>
</dbReference>
<evidence type="ECO:0000256" key="8">
    <source>
        <dbReference type="ARBA" id="ARBA00049243"/>
    </source>
</evidence>
<dbReference type="InterPro" id="IPR013149">
    <property type="entry name" value="ADH-like_C"/>
</dbReference>
<accession>A0A8T3AR02</accession>
<sequence length="375" mass="40131">MEKTLKPIRCKAAVCRVAGEPLVFEEVEVAPPKAFEIRIKIICSSLCHTDLSFWHSKEFAPIILGHETVGVVESVGEGVEEVVVGDRVVPMYQPNCGDCVVCRSNKSNICAEVPARILGMPRNGGSRITDGNGATISNFFGISSFSEYSVVDVASIVKLEPGMPSDRACLLSCGISTGLGAAWKEADVETGSTVVIFGLGAVGLAVSEGARLRGAAKIIGIDLNPNKFILGKRFGITDFVNPKEIGEKPVNEIIKEMTNGGADYSFECIGLSSTMSEAFFSSKMGGGKTIILGADLQGSSLSIKSTDIIFGKTIIGSILGGTKVKVDIPIFIKKYLDKELQLDEFITHEVGFGDINKAFDYLIKGESLRCIIRMD</sequence>
<evidence type="ECO:0000256" key="10">
    <source>
        <dbReference type="RuleBase" id="RU361277"/>
    </source>
</evidence>
<dbReference type="PROSITE" id="PS00059">
    <property type="entry name" value="ADH_ZINC"/>
    <property type="match status" value="1"/>
</dbReference>
<evidence type="ECO:0000256" key="6">
    <source>
        <dbReference type="ARBA" id="ARBA00023027"/>
    </source>
</evidence>
<evidence type="ECO:0000256" key="4">
    <source>
        <dbReference type="ARBA" id="ARBA00022833"/>
    </source>
</evidence>
<dbReference type="Gene3D" id="3.40.50.720">
    <property type="entry name" value="NAD(P)-binding Rossmann-like Domain"/>
    <property type="match status" value="1"/>
</dbReference>
<evidence type="ECO:0000259" key="12">
    <source>
        <dbReference type="Pfam" id="PF08240"/>
    </source>
</evidence>
<keyword evidence="6" id="KW-0520">NAD</keyword>
<dbReference type="Gene3D" id="3.90.180.10">
    <property type="entry name" value="Medium-chain alcohol dehydrogenases, catalytic domain"/>
    <property type="match status" value="1"/>
</dbReference>
<feature type="domain" description="Alcohol dehydrogenase-like C-terminal" evidence="11">
    <location>
        <begin position="201"/>
        <end position="321"/>
    </location>
</feature>
<dbReference type="GO" id="GO:0051903">
    <property type="term" value="F:S-(hydroxymethyl)glutathione dehydrogenase [NAD(P)+] activity"/>
    <property type="evidence" value="ECO:0007669"/>
    <property type="project" value="TreeGrafter"/>
</dbReference>
<dbReference type="PANTHER" id="PTHR43880:SF10">
    <property type="entry name" value="ALCOHOL DEHYDROGENASE-LIKE 2"/>
    <property type="match status" value="1"/>
</dbReference>
<dbReference type="PANTHER" id="PTHR43880">
    <property type="entry name" value="ALCOHOL DEHYDROGENASE"/>
    <property type="match status" value="1"/>
</dbReference>
<dbReference type="InterPro" id="IPR002328">
    <property type="entry name" value="ADH_Zn_CS"/>
</dbReference>
<keyword evidence="14" id="KW-1185">Reference proteome</keyword>
<evidence type="ECO:0008006" key="15">
    <source>
        <dbReference type="Google" id="ProtNLM"/>
    </source>
</evidence>
<comment type="catalytic activity">
    <reaction evidence="8">
        <text>a primary alcohol + NAD(+) = an aldehyde + NADH + H(+)</text>
        <dbReference type="Rhea" id="RHEA:10736"/>
        <dbReference type="ChEBI" id="CHEBI:15378"/>
        <dbReference type="ChEBI" id="CHEBI:15734"/>
        <dbReference type="ChEBI" id="CHEBI:17478"/>
        <dbReference type="ChEBI" id="CHEBI:57540"/>
        <dbReference type="ChEBI" id="CHEBI:57945"/>
        <dbReference type="EC" id="1.1.1.1"/>
    </reaction>
</comment>
<dbReference type="OrthoDB" id="417550at2759"/>
<evidence type="ECO:0000256" key="9">
    <source>
        <dbReference type="ARBA" id="ARBA00060764"/>
    </source>
</evidence>
<evidence type="ECO:0000256" key="1">
    <source>
        <dbReference type="ARBA" id="ARBA00001947"/>
    </source>
</evidence>
<dbReference type="EMBL" id="JAGYWB010000014">
    <property type="protein sequence ID" value="KAI0498567.1"/>
    <property type="molecule type" value="Genomic_DNA"/>
</dbReference>
<protein>
    <recommendedName>
        <fullName evidence="15">Alcohol dehydrogenase</fullName>
    </recommendedName>
</protein>
<dbReference type="AlphaFoldDB" id="A0A8T3AR02"/>
<comment type="catalytic activity">
    <reaction evidence="7">
        <text>a secondary alcohol + NAD(+) = a ketone + NADH + H(+)</text>
        <dbReference type="Rhea" id="RHEA:10740"/>
        <dbReference type="ChEBI" id="CHEBI:15378"/>
        <dbReference type="ChEBI" id="CHEBI:17087"/>
        <dbReference type="ChEBI" id="CHEBI:35681"/>
        <dbReference type="ChEBI" id="CHEBI:57540"/>
        <dbReference type="ChEBI" id="CHEBI:57945"/>
        <dbReference type="EC" id="1.1.1.1"/>
    </reaction>
</comment>
<dbReference type="GO" id="GO:0008270">
    <property type="term" value="F:zinc ion binding"/>
    <property type="evidence" value="ECO:0007669"/>
    <property type="project" value="InterPro"/>
</dbReference>
<dbReference type="FunFam" id="3.40.50.720:FF:000003">
    <property type="entry name" value="S-(hydroxymethyl)glutathione dehydrogenase"/>
    <property type="match status" value="1"/>
</dbReference>
<dbReference type="SUPFAM" id="SSF51735">
    <property type="entry name" value="NAD(P)-binding Rossmann-fold domains"/>
    <property type="match status" value="1"/>
</dbReference>
<gene>
    <name evidence="13" type="ORF">KFK09_019455</name>
</gene>
<keyword evidence="5" id="KW-0560">Oxidoreductase</keyword>
<evidence type="ECO:0000256" key="5">
    <source>
        <dbReference type="ARBA" id="ARBA00023002"/>
    </source>
</evidence>
<comment type="cofactor">
    <cofactor evidence="1 10">
        <name>Zn(2+)</name>
        <dbReference type="ChEBI" id="CHEBI:29105"/>
    </cofactor>
</comment>
<dbReference type="Proteomes" id="UP000829196">
    <property type="component" value="Unassembled WGS sequence"/>
</dbReference>
<evidence type="ECO:0000256" key="3">
    <source>
        <dbReference type="ARBA" id="ARBA00022723"/>
    </source>
</evidence>
<dbReference type="Pfam" id="PF00107">
    <property type="entry name" value="ADH_zinc_N"/>
    <property type="match status" value="1"/>
</dbReference>
<dbReference type="FunFam" id="3.90.180.10:FF:000067">
    <property type="entry name" value="alcohol dehydrogenase 1-like isoform X1"/>
    <property type="match status" value="1"/>
</dbReference>
<name>A0A8T3AR02_DENNO</name>
<evidence type="ECO:0000313" key="13">
    <source>
        <dbReference type="EMBL" id="KAI0498567.1"/>
    </source>
</evidence>
<organism evidence="13 14">
    <name type="scientific">Dendrobium nobile</name>
    <name type="common">Orchid</name>
    <dbReference type="NCBI Taxonomy" id="94219"/>
    <lineage>
        <taxon>Eukaryota</taxon>
        <taxon>Viridiplantae</taxon>
        <taxon>Streptophyta</taxon>
        <taxon>Embryophyta</taxon>
        <taxon>Tracheophyta</taxon>
        <taxon>Spermatophyta</taxon>
        <taxon>Magnoliopsida</taxon>
        <taxon>Liliopsida</taxon>
        <taxon>Asparagales</taxon>
        <taxon>Orchidaceae</taxon>
        <taxon>Epidendroideae</taxon>
        <taxon>Malaxideae</taxon>
        <taxon>Dendrobiinae</taxon>
        <taxon>Dendrobium</taxon>
    </lineage>
</organism>
<dbReference type="InterPro" id="IPR036291">
    <property type="entry name" value="NAD(P)-bd_dom_sf"/>
</dbReference>
<dbReference type="InterPro" id="IPR011032">
    <property type="entry name" value="GroES-like_sf"/>
</dbReference>